<dbReference type="NCBIfam" id="TIGR04183">
    <property type="entry name" value="Por_Secre_tail"/>
    <property type="match status" value="1"/>
</dbReference>
<dbReference type="EMBL" id="JACQXR010000053">
    <property type="protein sequence ID" value="MBI4726440.1"/>
    <property type="molecule type" value="Genomic_DNA"/>
</dbReference>
<protein>
    <submittedName>
        <fullName evidence="5">Ig-like domain-containing protein</fullName>
    </submittedName>
</protein>
<accession>A0A933MK71</accession>
<feature type="domain" description="SbsA Ig-like" evidence="3">
    <location>
        <begin position="677"/>
        <end position="773"/>
    </location>
</feature>
<dbReference type="InterPro" id="IPR025965">
    <property type="entry name" value="FlgD/Vpr_Ig-like"/>
</dbReference>
<sequence length="878" mass="92518">MNKQPLLARLFLRSLFVFCLLPALSTAATINLNANDSLTAAGAWSNVPYCYADDALYTVGLGAANGLKNFRVGLADPVDTVNQAITGVVIYVKGYSNNARAKVRLIPYFAGTAGISSANYAFGVTEATKSYDITLQDSTLSDSTWNWDDVANLSVQFTPKTAATFYVNHIFAMVTSVDTLNLLQKHYFVFNAIATPETLGLYFPVVISARTIPGDTVMSSYNNTAGLTDILTGATTPNIVTFTAGLCSVQVMISQDTVNTALLVSDGDTSGTSNQFDVINPGLHHFGFDSVGSQAAGAAFPVNIAALDFYGDTVTTFADKADLWDFTGALTPDSSGAFVNGKWTGNVTIPVVIPSDTLYCSRTIGGRTYSGKSNGFAVVDATPPVISSNSPTDGAVNVALNVPVSITFSEPIKKSTFAYTCTPDPGGRSESWNVDSTQVTINHTDFASLTAYVVKVTTAQDTAGNGLTGRDTIRFTTLDASLPYIVSNTPADGVTGVALNAAVSITFSEPIKKSAFAYTFTPDPGGRSESWNVDSTQVTINHTDFASLTAYVVKVTTAQDTAGNGLTGRDTIRFTTLDASLPYIVSNSPADGATGVALNAAVSITFSEPIETTTFAYTFMPDPGGRSETWNVDSTQVTINHTDFVSLTAYVVKVTTAQDVAGNGLTGRDSLKFTTLDATPPYIVSTSPADGAINVALNAPVLIVFSEPMDTASLAFSCPGVIWNDTVWGVTLDTVALSHTDFSATTAYTFTVTSAMDEAGNDLAGSNSFSFNTVLGVTGIPDGERTPFFLANANPNPVAGGNARFEFGIPAAGQVSLEIFNVIGQKIKTLVNGKLGAGRHAIMWNGRYDNGRRVPSGVFIYRLSADGKTAAKKLTIIR</sequence>
<evidence type="ECO:0000313" key="5">
    <source>
        <dbReference type="EMBL" id="MBI4726440.1"/>
    </source>
</evidence>
<organism evidence="5 6">
    <name type="scientific">candidate division TA06 bacterium</name>
    <dbReference type="NCBI Taxonomy" id="2250710"/>
    <lineage>
        <taxon>Bacteria</taxon>
        <taxon>Bacteria division TA06</taxon>
    </lineage>
</organism>
<dbReference type="Proteomes" id="UP000736328">
    <property type="component" value="Unassembled WGS sequence"/>
</dbReference>
<comment type="caution">
    <text evidence="5">The sequence shown here is derived from an EMBL/GenBank/DDBJ whole genome shotgun (WGS) entry which is preliminary data.</text>
</comment>
<evidence type="ECO:0000259" key="4">
    <source>
        <dbReference type="Pfam" id="PF13860"/>
    </source>
</evidence>
<dbReference type="InterPro" id="IPR014755">
    <property type="entry name" value="Cu-Rt/internalin_Ig-like"/>
</dbReference>
<evidence type="ECO:0000313" key="6">
    <source>
        <dbReference type="Proteomes" id="UP000736328"/>
    </source>
</evidence>
<dbReference type="Pfam" id="PF13860">
    <property type="entry name" value="FlgD_ig"/>
    <property type="match status" value="1"/>
</dbReference>
<evidence type="ECO:0000256" key="1">
    <source>
        <dbReference type="ARBA" id="ARBA00022729"/>
    </source>
</evidence>
<evidence type="ECO:0000256" key="2">
    <source>
        <dbReference type="SAM" id="SignalP"/>
    </source>
</evidence>
<reference evidence="5" key="1">
    <citation type="submission" date="2020-07" db="EMBL/GenBank/DDBJ databases">
        <title>Huge and variable diversity of episymbiotic CPR bacteria and DPANN archaea in groundwater ecosystems.</title>
        <authorList>
            <person name="He C.Y."/>
            <person name="Keren R."/>
            <person name="Whittaker M."/>
            <person name="Farag I.F."/>
            <person name="Doudna J."/>
            <person name="Cate J.H.D."/>
            <person name="Banfield J.F."/>
        </authorList>
    </citation>
    <scope>NUCLEOTIDE SEQUENCE</scope>
    <source>
        <strain evidence="5">NC_groundwater_1520_Pr4_B-0.1um_53_5</strain>
    </source>
</reference>
<name>A0A933MK71_UNCT6</name>
<keyword evidence="1 2" id="KW-0732">Signal</keyword>
<feature type="domain" description="SbsA Ig-like" evidence="3">
    <location>
        <begin position="580"/>
        <end position="675"/>
    </location>
</feature>
<gene>
    <name evidence="5" type="ORF">HY768_04310</name>
</gene>
<dbReference type="Gene3D" id="2.60.40.1220">
    <property type="match status" value="2"/>
</dbReference>
<evidence type="ECO:0000259" key="3">
    <source>
        <dbReference type="Pfam" id="PF13205"/>
    </source>
</evidence>
<feature type="domain" description="FlgD/Vpr Ig-like" evidence="4">
    <location>
        <begin position="810"/>
        <end position="866"/>
    </location>
</feature>
<feature type="domain" description="SbsA Ig-like" evidence="3">
    <location>
        <begin position="380"/>
        <end position="477"/>
    </location>
</feature>
<dbReference type="AlphaFoldDB" id="A0A933MK71"/>
<dbReference type="InterPro" id="IPR032812">
    <property type="entry name" value="SbsA_Ig"/>
</dbReference>
<dbReference type="InterPro" id="IPR026444">
    <property type="entry name" value="Secre_tail"/>
</dbReference>
<proteinExistence type="predicted"/>
<dbReference type="Gene3D" id="2.60.40.4070">
    <property type="match status" value="1"/>
</dbReference>
<feature type="chain" id="PRO_5036792987" evidence="2">
    <location>
        <begin position="28"/>
        <end position="878"/>
    </location>
</feature>
<feature type="signal peptide" evidence="2">
    <location>
        <begin position="1"/>
        <end position="27"/>
    </location>
</feature>
<feature type="domain" description="SbsA Ig-like" evidence="3">
    <location>
        <begin position="481"/>
        <end position="576"/>
    </location>
</feature>
<dbReference type="Pfam" id="PF13205">
    <property type="entry name" value="Big_5"/>
    <property type="match status" value="4"/>
</dbReference>